<dbReference type="InterPro" id="IPR010985">
    <property type="entry name" value="Ribbon_hlx_hlx"/>
</dbReference>
<dbReference type="InterPro" id="IPR002145">
    <property type="entry name" value="CopG"/>
</dbReference>
<dbReference type="Pfam" id="PF01402">
    <property type="entry name" value="RHH_1"/>
    <property type="match status" value="1"/>
</dbReference>
<organism evidence="2 3">
    <name type="scientific">Cellulomonas soli</name>
    <dbReference type="NCBI Taxonomy" id="931535"/>
    <lineage>
        <taxon>Bacteria</taxon>
        <taxon>Bacillati</taxon>
        <taxon>Actinomycetota</taxon>
        <taxon>Actinomycetes</taxon>
        <taxon>Micrococcales</taxon>
        <taxon>Cellulomonadaceae</taxon>
        <taxon>Cellulomonas</taxon>
    </lineage>
</organism>
<evidence type="ECO:0000259" key="1">
    <source>
        <dbReference type="Pfam" id="PF01402"/>
    </source>
</evidence>
<evidence type="ECO:0000313" key="3">
    <source>
        <dbReference type="Proteomes" id="UP000321798"/>
    </source>
</evidence>
<gene>
    <name evidence="2" type="ORF">CSO01_15320</name>
</gene>
<dbReference type="EMBL" id="BKAL01000004">
    <property type="protein sequence ID" value="GEP68817.1"/>
    <property type="molecule type" value="Genomic_DNA"/>
</dbReference>
<dbReference type="Gene3D" id="1.10.1220.10">
    <property type="entry name" value="Met repressor-like"/>
    <property type="match status" value="1"/>
</dbReference>
<keyword evidence="3" id="KW-1185">Reference proteome</keyword>
<dbReference type="InterPro" id="IPR013321">
    <property type="entry name" value="Arc_rbn_hlx_hlx"/>
</dbReference>
<dbReference type="SUPFAM" id="SSF47598">
    <property type="entry name" value="Ribbon-helix-helix"/>
    <property type="match status" value="1"/>
</dbReference>
<sequence length="112" mass="12215">MSAQEGSRRGRYFVYVISVSDERVVYGTIHGAEVDDAQVRTWAEEAEAGYDLPALRRRRRGRPALGDGPGRAVTVRLDEGTLAALNARAQAEGFTSQSEAIRAAVRAWSHVA</sequence>
<proteinExistence type="predicted"/>
<dbReference type="CDD" id="cd22231">
    <property type="entry name" value="RHH_NikR_HicB-like"/>
    <property type="match status" value="1"/>
</dbReference>
<dbReference type="Proteomes" id="UP000321798">
    <property type="component" value="Unassembled WGS sequence"/>
</dbReference>
<accession>A0A512PC93</accession>
<reference evidence="2 3" key="1">
    <citation type="submission" date="2019-07" db="EMBL/GenBank/DDBJ databases">
        <title>Whole genome shotgun sequence of Cellulomonas soli NBRC 109434.</title>
        <authorList>
            <person name="Hosoyama A."/>
            <person name="Uohara A."/>
            <person name="Ohji S."/>
            <person name="Ichikawa N."/>
        </authorList>
    </citation>
    <scope>NUCLEOTIDE SEQUENCE [LARGE SCALE GENOMIC DNA]</scope>
    <source>
        <strain evidence="2 3">NBRC 109434</strain>
    </source>
</reference>
<dbReference type="AlphaFoldDB" id="A0A512PC93"/>
<evidence type="ECO:0000313" key="2">
    <source>
        <dbReference type="EMBL" id="GEP68817.1"/>
    </source>
</evidence>
<feature type="domain" description="Ribbon-helix-helix protein CopG" evidence="1">
    <location>
        <begin position="72"/>
        <end position="108"/>
    </location>
</feature>
<name>A0A512PC93_9CELL</name>
<dbReference type="GO" id="GO:0006355">
    <property type="term" value="P:regulation of DNA-templated transcription"/>
    <property type="evidence" value="ECO:0007669"/>
    <property type="project" value="InterPro"/>
</dbReference>
<comment type="caution">
    <text evidence="2">The sequence shown here is derived from an EMBL/GenBank/DDBJ whole genome shotgun (WGS) entry which is preliminary data.</text>
</comment>
<protein>
    <recommendedName>
        <fullName evidence="1">Ribbon-helix-helix protein CopG domain-containing protein</fullName>
    </recommendedName>
</protein>